<organism evidence="11 12">
    <name type="scientific">Mycena citricolor</name>
    <dbReference type="NCBI Taxonomy" id="2018698"/>
    <lineage>
        <taxon>Eukaryota</taxon>
        <taxon>Fungi</taxon>
        <taxon>Dikarya</taxon>
        <taxon>Basidiomycota</taxon>
        <taxon>Agaricomycotina</taxon>
        <taxon>Agaricomycetes</taxon>
        <taxon>Agaricomycetidae</taxon>
        <taxon>Agaricales</taxon>
        <taxon>Marasmiineae</taxon>
        <taxon>Mycenaceae</taxon>
        <taxon>Mycena</taxon>
    </lineage>
</organism>
<evidence type="ECO:0000256" key="10">
    <source>
        <dbReference type="SAM" id="Phobius"/>
    </source>
</evidence>
<reference evidence="11" key="1">
    <citation type="submission" date="2023-11" db="EMBL/GenBank/DDBJ databases">
        <authorList>
            <person name="De Vega J J."/>
            <person name="De Vega J J."/>
        </authorList>
    </citation>
    <scope>NUCLEOTIDE SEQUENCE</scope>
</reference>
<dbReference type="GO" id="GO:0033617">
    <property type="term" value="P:mitochondrial respiratory chain complex IV assembly"/>
    <property type="evidence" value="ECO:0007669"/>
    <property type="project" value="InterPro"/>
</dbReference>
<evidence type="ECO:0000256" key="7">
    <source>
        <dbReference type="ARBA" id="ARBA00023136"/>
    </source>
</evidence>
<evidence type="ECO:0000256" key="5">
    <source>
        <dbReference type="ARBA" id="ARBA00022989"/>
    </source>
</evidence>
<keyword evidence="7 10" id="KW-0472">Membrane</keyword>
<keyword evidence="5 10" id="KW-1133">Transmembrane helix</keyword>
<evidence type="ECO:0000256" key="3">
    <source>
        <dbReference type="ARBA" id="ARBA00022692"/>
    </source>
</evidence>
<evidence type="ECO:0000256" key="6">
    <source>
        <dbReference type="ARBA" id="ARBA00023128"/>
    </source>
</evidence>
<evidence type="ECO:0000313" key="11">
    <source>
        <dbReference type="EMBL" id="CAK5279558.1"/>
    </source>
</evidence>
<dbReference type="GO" id="GO:0051082">
    <property type="term" value="F:unfolded protein binding"/>
    <property type="evidence" value="ECO:0007669"/>
    <property type="project" value="TreeGrafter"/>
</dbReference>
<keyword evidence="4" id="KW-0809">Transit peptide</keyword>
<keyword evidence="3 10" id="KW-0812">Transmembrane</keyword>
<evidence type="ECO:0000313" key="12">
    <source>
        <dbReference type="Proteomes" id="UP001295794"/>
    </source>
</evidence>
<gene>
    <name evidence="11" type="ORF">MYCIT1_LOCUS29628</name>
</gene>
<dbReference type="InterPro" id="IPR018625">
    <property type="entry name" value="Pet100"/>
</dbReference>
<keyword evidence="12" id="KW-1185">Reference proteome</keyword>
<dbReference type="EMBL" id="CAVNYO010000436">
    <property type="protein sequence ID" value="CAK5279558.1"/>
    <property type="molecule type" value="Genomic_DNA"/>
</dbReference>
<dbReference type="GO" id="GO:0005743">
    <property type="term" value="C:mitochondrial inner membrane"/>
    <property type="evidence" value="ECO:0007669"/>
    <property type="project" value="TreeGrafter"/>
</dbReference>
<keyword evidence="6" id="KW-0496">Mitochondrion</keyword>
<dbReference type="Proteomes" id="UP001295794">
    <property type="component" value="Unassembled WGS sequence"/>
</dbReference>
<feature type="non-terminal residue" evidence="11">
    <location>
        <position position="86"/>
    </location>
</feature>
<dbReference type="PANTHER" id="PTHR33968:SF1">
    <property type="entry name" value="PROTEIN PET100 HOMOLOG, MITOCHONDRIAL"/>
    <property type="match status" value="1"/>
</dbReference>
<name>A0AAD2HRL8_9AGAR</name>
<proteinExistence type="inferred from homology"/>
<dbReference type="AlphaFoldDB" id="A0AAD2HRL8"/>
<evidence type="ECO:0000256" key="8">
    <source>
        <dbReference type="ARBA" id="ARBA00038077"/>
    </source>
</evidence>
<evidence type="ECO:0000256" key="2">
    <source>
        <dbReference type="ARBA" id="ARBA00004325"/>
    </source>
</evidence>
<dbReference type="PANTHER" id="PTHR33968">
    <property type="entry name" value="PROTEIN PET100 HOMOLOG, MITOCHONDRIAL"/>
    <property type="match status" value="1"/>
</dbReference>
<sequence length="86" mass="10211">NLEVFKFAVYLFVPIASLVYFGDPAWYNAYVVPYRNKMLPPIEKTVRDIPFEQHRVREELERIKQERSERARAREAAATDEKPKLV</sequence>
<evidence type="ECO:0000256" key="9">
    <source>
        <dbReference type="SAM" id="MobiDB-lite"/>
    </source>
</evidence>
<comment type="caution">
    <text evidence="11">The sequence shown here is derived from an EMBL/GenBank/DDBJ whole genome shotgun (WGS) entry which is preliminary data.</text>
</comment>
<feature type="transmembrane region" description="Helical" evidence="10">
    <location>
        <begin position="7"/>
        <end position="27"/>
    </location>
</feature>
<evidence type="ECO:0000256" key="4">
    <source>
        <dbReference type="ARBA" id="ARBA00022946"/>
    </source>
</evidence>
<protein>
    <submittedName>
        <fullName evidence="11">Uncharacterized protein</fullName>
    </submittedName>
</protein>
<evidence type="ECO:0000256" key="1">
    <source>
        <dbReference type="ARBA" id="ARBA00004167"/>
    </source>
</evidence>
<dbReference type="Pfam" id="PF09803">
    <property type="entry name" value="Pet100"/>
    <property type="match status" value="1"/>
</dbReference>
<accession>A0AAD2HRL8</accession>
<comment type="similarity">
    <text evidence="8">Belongs to the PET100 family.</text>
</comment>
<comment type="subcellular location">
    <subcellularLocation>
        <location evidence="1">Membrane</location>
        <topology evidence="1">Single-pass membrane protein</topology>
    </subcellularLocation>
    <subcellularLocation>
        <location evidence="2">Mitochondrion membrane</location>
    </subcellularLocation>
</comment>
<feature type="region of interest" description="Disordered" evidence="9">
    <location>
        <begin position="67"/>
        <end position="86"/>
    </location>
</feature>